<feature type="transmembrane region" description="Helical" evidence="7">
    <location>
        <begin position="915"/>
        <end position="939"/>
    </location>
</feature>
<dbReference type="Proteomes" id="UP000274756">
    <property type="component" value="Unassembled WGS sequence"/>
</dbReference>
<dbReference type="InterPro" id="IPR007695">
    <property type="entry name" value="DNA_mismatch_repair_MutS-lik_N"/>
</dbReference>
<dbReference type="Gene3D" id="1.10.1420.10">
    <property type="match status" value="2"/>
</dbReference>
<protein>
    <submittedName>
        <fullName evidence="12">DNA_MISMATCH_REPAIR_2 domain-containing protein</fullName>
    </submittedName>
</protein>
<comment type="function">
    <text evidence="6">Component of the post-replicative DNA mismatch repair system (MMR).</text>
</comment>
<dbReference type="PANTHER" id="PTHR11361">
    <property type="entry name" value="DNA MISMATCH REPAIR PROTEIN MUTS FAMILY MEMBER"/>
    <property type="match status" value="1"/>
</dbReference>
<evidence type="ECO:0000313" key="9">
    <source>
        <dbReference type="EMBL" id="VDN53402.1"/>
    </source>
</evidence>
<dbReference type="Pfam" id="PF05192">
    <property type="entry name" value="MutS_III"/>
    <property type="match status" value="1"/>
</dbReference>
<keyword evidence="5 6" id="KW-0238">DNA-binding</keyword>
<accession>A0A0N4UP89</accession>
<dbReference type="GO" id="GO:0140664">
    <property type="term" value="F:ATP-dependent DNA damage sensor activity"/>
    <property type="evidence" value="ECO:0007669"/>
    <property type="project" value="InterPro"/>
</dbReference>
<evidence type="ECO:0000256" key="1">
    <source>
        <dbReference type="ARBA" id="ARBA00006271"/>
    </source>
</evidence>
<dbReference type="InterPro" id="IPR000432">
    <property type="entry name" value="DNA_mismatch_repair_MutS_C"/>
</dbReference>
<keyword evidence="2 6" id="KW-0547">Nucleotide-binding</keyword>
<dbReference type="SUPFAM" id="SSF53150">
    <property type="entry name" value="DNA repair protein MutS, domain II"/>
    <property type="match status" value="1"/>
</dbReference>
<dbReference type="InterPro" id="IPR007861">
    <property type="entry name" value="DNA_mismatch_repair_MutS_clamp"/>
</dbReference>
<organism evidence="10 12">
    <name type="scientific">Dracunculus medinensis</name>
    <name type="common">Guinea worm</name>
    <dbReference type="NCBI Taxonomy" id="318479"/>
    <lineage>
        <taxon>Eukaryota</taxon>
        <taxon>Metazoa</taxon>
        <taxon>Ecdysozoa</taxon>
        <taxon>Nematoda</taxon>
        <taxon>Chromadorea</taxon>
        <taxon>Rhabditida</taxon>
        <taxon>Spirurina</taxon>
        <taxon>Dracunculoidea</taxon>
        <taxon>Dracunculidae</taxon>
        <taxon>Dracunculus</taxon>
    </lineage>
</organism>
<dbReference type="GO" id="GO:0032301">
    <property type="term" value="C:MutSalpha complex"/>
    <property type="evidence" value="ECO:0007669"/>
    <property type="project" value="TreeGrafter"/>
</dbReference>
<proteinExistence type="inferred from homology"/>
<dbReference type="FunFam" id="1.10.1420.10:FF:000005">
    <property type="entry name" value="DNA mismatch repair protein"/>
    <property type="match status" value="1"/>
</dbReference>
<dbReference type="InterPro" id="IPR007696">
    <property type="entry name" value="DNA_mismatch_repair_MutS_core"/>
</dbReference>
<keyword evidence="6" id="KW-0234">DNA repair</keyword>
<dbReference type="AlphaFoldDB" id="A0A0N4UP89"/>
<dbReference type="Pfam" id="PF05188">
    <property type="entry name" value="MutS_II"/>
    <property type="match status" value="1"/>
</dbReference>
<dbReference type="Gene3D" id="3.40.50.300">
    <property type="entry name" value="P-loop containing nucleotide triphosphate hydrolases"/>
    <property type="match status" value="1"/>
</dbReference>
<reference evidence="12" key="1">
    <citation type="submission" date="2017-02" db="UniProtKB">
        <authorList>
            <consortium name="WormBaseParasite"/>
        </authorList>
    </citation>
    <scope>IDENTIFICATION</scope>
</reference>
<comment type="similarity">
    <text evidence="1 6">Belongs to the DNA mismatch repair MutS family.</text>
</comment>
<dbReference type="STRING" id="318479.A0A0N4UP89"/>
<dbReference type="FunFam" id="3.40.1170.10:FF:000002">
    <property type="entry name" value="DNA mismatch repair protein"/>
    <property type="match status" value="1"/>
</dbReference>
<evidence type="ECO:0000313" key="12">
    <source>
        <dbReference type="WBParaSite" id="DME_0000975901-mRNA-1"/>
    </source>
</evidence>
<keyword evidence="7" id="KW-0812">Transmembrane</keyword>
<dbReference type="Gene3D" id="3.40.1170.10">
    <property type="entry name" value="DNA repair protein MutS, domain I"/>
    <property type="match status" value="1"/>
</dbReference>
<dbReference type="InterPro" id="IPR036187">
    <property type="entry name" value="DNA_mismatch_repair_MutS_sf"/>
</dbReference>
<dbReference type="Proteomes" id="UP000038040">
    <property type="component" value="Unplaced"/>
</dbReference>
<keyword evidence="11" id="KW-1185">Reference proteome</keyword>
<dbReference type="Pfam" id="PF05190">
    <property type="entry name" value="MutS_IV"/>
    <property type="match status" value="1"/>
</dbReference>
<evidence type="ECO:0000256" key="7">
    <source>
        <dbReference type="SAM" id="Phobius"/>
    </source>
</evidence>
<dbReference type="PANTHER" id="PTHR11361:SF148">
    <property type="entry name" value="DNA MISMATCH REPAIR PROTEIN MSH6"/>
    <property type="match status" value="1"/>
</dbReference>
<keyword evidence="4" id="KW-0067">ATP-binding</keyword>
<dbReference type="WBParaSite" id="DME_0000975901-mRNA-1">
    <property type="protein sequence ID" value="DME_0000975901-mRNA-1"/>
    <property type="gene ID" value="DME_0000975901"/>
</dbReference>
<evidence type="ECO:0000256" key="2">
    <source>
        <dbReference type="ARBA" id="ARBA00022741"/>
    </source>
</evidence>
<dbReference type="GO" id="GO:0005524">
    <property type="term" value="F:ATP binding"/>
    <property type="evidence" value="ECO:0007669"/>
    <property type="project" value="UniProtKB-KW"/>
</dbReference>
<dbReference type="SUPFAM" id="SSF55271">
    <property type="entry name" value="DNA repair protein MutS, domain I"/>
    <property type="match status" value="1"/>
</dbReference>
<dbReference type="Pfam" id="PF01624">
    <property type="entry name" value="MutS_I"/>
    <property type="match status" value="1"/>
</dbReference>
<dbReference type="GO" id="GO:0030983">
    <property type="term" value="F:mismatched DNA binding"/>
    <property type="evidence" value="ECO:0007669"/>
    <property type="project" value="InterPro"/>
</dbReference>
<evidence type="ECO:0000256" key="6">
    <source>
        <dbReference type="RuleBase" id="RU003756"/>
    </source>
</evidence>
<keyword evidence="7" id="KW-1133">Transmembrane helix</keyword>
<evidence type="ECO:0000313" key="10">
    <source>
        <dbReference type="Proteomes" id="UP000038040"/>
    </source>
</evidence>
<dbReference type="OrthoDB" id="10252754at2759"/>
<evidence type="ECO:0000259" key="8">
    <source>
        <dbReference type="PROSITE" id="PS00486"/>
    </source>
</evidence>
<dbReference type="EMBL" id="UYYG01000127">
    <property type="protein sequence ID" value="VDN53402.1"/>
    <property type="molecule type" value="Genomic_DNA"/>
</dbReference>
<reference evidence="9 11" key="2">
    <citation type="submission" date="2018-11" db="EMBL/GenBank/DDBJ databases">
        <authorList>
            <consortium name="Pathogen Informatics"/>
        </authorList>
    </citation>
    <scope>NUCLEOTIDE SEQUENCE [LARGE SCALE GENOMIC DNA]</scope>
</reference>
<dbReference type="PROSITE" id="PS00486">
    <property type="entry name" value="DNA_MISMATCH_REPAIR_2"/>
    <property type="match status" value="1"/>
</dbReference>
<name>A0A0N4UP89_DRAME</name>
<dbReference type="InterPro" id="IPR016151">
    <property type="entry name" value="DNA_mismatch_repair_MutS_N"/>
</dbReference>
<dbReference type="InterPro" id="IPR017261">
    <property type="entry name" value="DNA_mismatch_repair_MutS/MSH"/>
</dbReference>
<dbReference type="InterPro" id="IPR027417">
    <property type="entry name" value="P-loop_NTPase"/>
</dbReference>
<dbReference type="SUPFAM" id="SSF52540">
    <property type="entry name" value="P-loop containing nucleoside triphosphate hydrolases"/>
    <property type="match status" value="1"/>
</dbReference>
<evidence type="ECO:0000313" key="11">
    <source>
        <dbReference type="Proteomes" id="UP000274756"/>
    </source>
</evidence>
<dbReference type="InterPro" id="IPR036678">
    <property type="entry name" value="MutS_con_dom_sf"/>
</dbReference>
<dbReference type="InterPro" id="IPR045076">
    <property type="entry name" value="MutS"/>
</dbReference>
<dbReference type="SUPFAM" id="SSF48334">
    <property type="entry name" value="DNA repair protein MutS, domain III"/>
    <property type="match status" value="1"/>
</dbReference>
<keyword evidence="3 6" id="KW-0227">DNA damage</keyword>
<evidence type="ECO:0000256" key="4">
    <source>
        <dbReference type="ARBA" id="ARBA00022840"/>
    </source>
</evidence>
<dbReference type="PIRSF" id="PIRSF037677">
    <property type="entry name" value="DNA_mis_repair_Msh6"/>
    <property type="match status" value="1"/>
</dbReference>
<feature type="domain" description="DNA mismatch repair proteins mutS family" evidence="8">
    <location>
        <begin position="963"/>
        <end position="979"/>
    </location>
</feature>
<dbReference type="InterPro" id="IPR007860">
    <property type="entry name" value="DNA_mmatch_repair_MutS_con_dom"/>
</dbReference>
<evidence type="ECO:0000256" key="3">
    <source>
        <dbReference type="ARBA" id="ARBA00022763"/>
    </source>
</evidence>
<sequence>MDHCTPKWETSILKTSKSSRKSVSDIVHSFIASFRVDDDLDASLVTLDRTIYKVDLEDCSPKEKLNSATVLIDECASGRFPHLDFDFLQPDKIRDANGRLANDPEYCPRTLYVPDSFLKEQTPGHRQWWMIKSKYFDTILFFKVGKFYEMYHMDAVIGVENLNLTYMRGKIAHCGFPEIGYGRFADQLISRGFKVARIEQTETPTQLEERNKVEKIHDKVVRREVCSVTTAGTRTYGVLDSSDDRSALDAVESAARYLLAFAEKINEAGITIYGVCFIDTSVGKFYLSQFEDDSNRSSLRTLFAHYQPSQILYERGRLSNATNNLLQCVASGIVKEALIPKKEFLTAEFTIKRLKNKSYFGDEVHNWPEVVKKLIDDANTVSPICSSDYIECMMSFGAVLWYLERCLIDVDMITMRNFEWYIPPAYIYQKTAQRFLILQDGAEHIWRDRHLILDGISLSNLNIIPPMNGLRRVVRDSISSKYSLYNTVNKCSTPFGKRLLRQWLCSPSCDSSIISARQNAIQWMLDAERKEFMIKATDHLRKLPDFERLLQKIHTMGLKYRASEHPDGRAVLFEATRYNRRKINDLLITLSGFDRVLALVEEYRNLPSGKSELLQRCFGDQFPDISADLKHFKKGFNHEKAREEGVIIPERGVIEEYDAIIDDINDCIVQLDSYLENVRRNLKCSNINYTGSGRSRYQIEIPESIAKNLGSDFELKSSRKGYKRMTTSESTELFQTLIEAEERKDLIQRDVMRRVFADFDSRSSKWAAVTERIAIFDVLLSLARYAQTSGLIMCRPEFDYDSQKPLLDITSGYHPSLAIKPFSNNDSDFAFIPNSVKLGAKNPSTLLLTGPNMGGKSTLMRQVACLVVLAQIGSFVPAKKMCLSPVDRIFTRIGANDRIAAGNIYWKILKLSSELFNPLMSLLQITIFFAFFSLIFHYISGQSTFYVELNETNIILRNATEHSLVIMDELGRGTSTHDGTAIAYAVLKDLALRINCRALFSTHYHSLCTAVEHISNIKTAHMACVVENENDSDPTMENVTFLYTLADGVCSKSHGFYAAKVSGIKQEISVLFIE</sequence>
<dbReference type="GO" id="GO:0006298">
    <property type="term" value="P:mismatch repair"/>
    <property type="evidence" value="ECO:0007669"/>
    <property type="project" value="InterPro"/>
</dbReference>
<keyword evidence="7" id="KW-0472">Membrane</keyword>
<dbReference type="SMART" id="SM00533">
    <property type="entry name" value="MUTSd"/>
    <property type="match status" value="1"/>
</dbReference>
<evidence type="ECO:0000256" key="5">
    <source>
        <dbReference type="ARBA" id="ARBA00023125"/>
    </source>
</evidence>
<dbReference type="Pfam" id="PF00488">
    <property type="entry name" value="MutS_V"/>
    <property type="match status" value="2"/>
</dbReference>
<dbReference type="SMART" id="SM00534">
    <property type="entry name" value="MUTSac"/>
    <property type="match status" value="1"/>
</dbReference>
<gene>
    <name evidence="9" type="ORF">DME_LOCUS3375</name>
</gene>
<dbReference type="Gene3D" id="3.30.420.110">
    <property type="entry name" value="MutS, connector domain"/>
    <property type="match status" value="1"/>
</dbReference>